<protein>
    <recommendedName>
        <fullName evidence="4">MARVEL domain-containing protein</fullName>
    </recommendedName>
</protein>
<proteinExistence type="predicted"/>
<feature type="transmembrane region" description="Helical" evidence="1">
    <location>
        <begin position="56"/>
        <end position="80"/>
    </location>
</feature>
<dbReference type="OrthoDB" id="7862095at2759"/>
<evidence type="ECO:0000256" key="1">
    <source>
        <dbReference type="SAM" id="Phobius"/>
    </source>
</evidence>
<accession>J4I9U5</accession>
<dbReference type="GeneID" id="24096682"/>
<evidence type="ECO:0000313" key="3">
    <source>
        <dbReference type="Proteomes" id="UP000006352"/>
    </source>
</evidence>
<dbReference type="Proteomes" id="UP000006352">
    <property type="component" value="Unassembled WGS sequence"/>
</dbReference>
<sequence>MSKHFCCCIPVRAGVFIFSLLSFLATGIVAGASWYILHEILIKATNWTNVSEHTKIIVAVVASIFTIMSIVSLFGWFGAISANRRWVKGYSFMSWIVFFLYLGSSALLLYAVFSEKELTGDCVNVDENGNVNVDNCTEHLTTGAKIALTVLVAFGILAHFYVVLIINRYVQQLDEDGNAWQGPYKLTTTDMNQGLLNTQASYPYSEPQHSYGNA</sequence>
<keyword evidence="1" id="KW-0812">Transmembrane</keyword>
<reference evidence="2 3" key="1">
    <citation type="journal article" date="2012" name="Appl. Environ. Microbiol.">
        <title>Short-read sequencing for genomic analysis of the brown rot fungus Fibroporia radiculosa.</title>
        <authorList>
            <person name="Tang J.D."/>
            <person name="Perkins A.D."/>
            <person name="Sonstegard T.S."/>
            <person name="Schroeder S.G."/>
            <person name="Burgess S.C."/>
            <person name="Diehl S.V."/>
        </authorList>
    </citation>
    <scope>NUCLEOTIDE SEQUENCE [LARGE SCALE GENOMIC DNA]</scope>
    <source>
        <strain evidence="2 3">TFFH 294</strain>
    </source>
</reference>
<feature type="transmembrane region" description="Helical" evidence="1">
    <location>
        <begin position="92"/>
        <end position="113"/>
    </location>
</feature>
<gene>
    <name evidence="2" type="ORF">FIBRA_03838</name>
</gene>
<dbReference type="AlphaFoldDB" id="J4I9U5"/>
<organism evidence="2 3">
    <name type="scientific">Fibroporia radiculosa</name>
    <dbReference type="NCBI Taxonomy" id="599839"/>
    <lineage>
        <taxon>Eukaryota</taxon>
        <taxon>Fungi</taxon>
        <taxon>Dikarya</taxon>
        <taxon>Basidiomycota</taxon>
        <taxon>Agaricomycotina</taxon>
        <taxon>Agaricomycetes</taxon>
        <taxon>Polyporales</taxon>
        <taxon>Fibroporiaceae</taxon>
        <taxon>Fibroporia</taxon>
    </lineage>
</organism>
<dbReference type="EMBL" id="HE797049">
    <property type="protein sequence ID" value="CCM01771.1"/>
    <property type="molecule type" value="Genomic_DNA"/>
</dbReference>
<keyword evidence="1" id="KW-1133">Transmembrane helix</keyword>
<dbReference type="InParanoid" id="J4I9U5"/>
<name>J4I9U5_9APHY</name>
<dbReference type="STRING" id="599839.J4I9U5"/>
<dbReference type="RefSeq" id="XP_012181054.1">
    <property type="nucleotide sequence ID" value="XM_012325664.1"/>
</dbReference>
<dbReference type="HOGENOM" id="CLU_083659_0_0_1"/>
<feature type="transmembrane region" description="Helical" evidence="1">
    <location>
        <begin position="146"/>
        <end position="166"/>
    </location>
</feature>
<keyword evidence="1" id="KW-0472">Membrane</keyword>
<evidence type="ECO:0008006" key="4">
    <source>
        <dbReference type="Google" id="ProtNLM"/>
    </source>
</evidence>
<keyword evidence="3" id="KW-1185">Reference proteome</keyword>
<evidence type="ECO:0000313" key="2">
    <source>
        <dbReference type="EMBL" id="CCM01771.1"/>
    </source>
</evidence>
<feature type="transmembrane region" description="Helical" evidence="1">
    <location>
        <begin position="12"/>
        <end position="36"/>
    </location>
</feature>